<evidence type="ECO:0000256" key="2">
    <source>
        <dbReference type="ARBA" id="ARBA00022491"/>
    </source>
</evidence>
<sequence>MAMSPSPQLSPDMGGRIALMPSPPPQQSKRDKKRAQLADRLTDITTQFSANRDAHCRQELLALQVDLNLISESEVPAKGPLPDRGEDIRSFADELANRTLMKAIGPIGAPERAGKIYSEFAAEVNDAIEQRDTEMTTHKRNFDTDMAKLEGNYAYRRKLAELEHKSLSSTLRDRLINSLNSKKARLSRDKETIEITESNALLLHPSQYSILNPDSPGGPPSKRATRHRRELEDVPTFIEGKRKRKAADSDESPAPIHIEKRPRLEPGTSTPVYNPDRPWRNERAEIEETQVKSSIYSMDKLFTDKELALTYNNAAQAAHTYMVRHAPYADSPDAQVNGINETENGQIGMGDNENEDGDASPVAMERQYSHATRSTRNAGIFSTGMGVDHITDLNYPYTLQSLTKQIPKLPPMLTNFMQKAYVKGDTAVQPAALSADEVSADLDIIRRGRTFNDDRGYGQNLELQNGGRHILEHAVKAKRGEPHPSQKPGHWIKGDNKELLSNLREELGDAGAGFWGEPMSKQSSRGASEMGGTPMSRQGTGDAQVSSRGRKGIPRLV</sequence>
<keyword evidence="4" id="KW-0804">Transcription</keyword>
<evidence type="ECO:0000256" key="1">
    <source>
        <dbReference type="ARBA" id="ARBA00004123"/>
    </source>
</evidence>
<dbReference type="InterPro" id="IPR013907">
    <property type="entry name" value="Sds3"/>
</dbReference>
<dbReference type="EMBL" id="JBFCZG010000001">
    <property type="protein sequence ID" value="KAL3428171.1"/>
    <property type="molecule type" value="Genomic_DNA"/>
</dbReference>
<dbReference type="Proteomes" id="UP001629113">
    <property type="component" value="Unassembled WGS sequence"/>
</dbReference>
<dbReference type="SMART" id="SM01401">
    <property type="entry name" value="Sds3"/>
    <property type="match status" value="1"/>
</dbReference>
<comment type="caution">
    <text evidence="7">The sequence shown here is derived from an EMBL/GenBank/DDBJ whole genome shotgun (WGS) entry which is preliminary data.</text>
</comment>
<evidence type="ECO:0000313" key="7">
    <source>
        <dbReference type="EMBL" id="KAL3428171.1"/>
    </source>
</evidence>
<name>A0ABR4PY38_9HELO</name>
<protein>
    <submittedName>
        <fullName evidence="7">Deacetylase complex subunit</fullName>
    </submittedName>
</protein>
<evidence type="ECO:0000256" key="4">
    <source>
        <dbReference type="ARBA" id="ARBA00023163"/>
    </source>
</evidence>
<keyword evidence="8" id="KW-1185">Reference proteome</keyword>
<feature type="compositionally biased region" description="Polar residues" evidence="6">
    <location>
        <begin position="535"/>
        <end position="547"/>
    </location>
</feature>
<gene>
    <name evidence="7" type="ORF">PVAG01_01680</name>
</gene>
<evidence type="ECO:0000256" key="3">
    <source>
        <dbReference type="ARBA" id="ARBA00023015"/>
    </source>
</evidence>
<comment type="subcellular location">
    <subcellularLocation>
        <location evidence="1">Nucleus</location>
    </subcellularLocation>
</comment>
<feature type="region of interest" description="Disordered" evidence="6">
    <location>
        <begin position="510"/>
        <end position="557"/>
    </location>
</feature>
<reference evidence="7 8" key="1">
    <citation type="submission" date="2024-06" db="EMBL/GenBank/DDBJ databases">
        <title>Complete genome of Phlyctema vagabunda strain 19-DSS-EL-015.</title>
        <authorList>
            <person name="Fiorenzani C."/>
        </authorList>
    </citation>
    <scope>NUCLEOTIDE SEQUENCE [LARGE SCALE GENOMIC DNA]</scope>
    <source>
        <strain evidence="7 8">19-DSS-EL-015</strain>
    </source>
</reference>
<keyword evidence="3" id="KW-0805">Transcription regulation</keyword>
<feature type="region of interest" description="Disordered" evidence="6">
    <location>
        <begin position="1"/>
        <end position="36"/>
    </location>
</feature>
<feature type="region of interest" description="Disordered" evidence="6">
    <location>
        <begin position="207"/>
        <end position="278"/>
    </location>
</feature>
<evidence type="ECO:0000313" key="8">
    <source>
        <dbReference type="Proteomes" id="UP001629113"/>
    </source>
</evidence>
<feature type="compositionally biased region" description="Basic residues" evidence="6">
    <location>
        <begin position="548"/>
        <end position="557"/>
    </location>
</feature>
<keyword evidence="5" id="KW-0539">Nucleus</keyword>
<keyword evidence="2" id="KW-0678">Repressor</keyword>
<dbReference type="PANTHER" id="PTHR21964">
    <property type="entry name" value="BREAST CANCER METASTASIS-SUPPRESSOR 1"/>
    <property type="match status" value="1"/>
</dbReference>
<proteinExistence type="predicted"/>
<evidence type="ECO:0000256" key="6">
    <source>
        <dbReference type="SAM" id="MobiDB-lite"/>
    </source>
</evidence>
<organism evidence="7 8">
    <name type="scientific">Phlyctema vagabunda</name>
    <dbReference type="NCBI Taxonomy" id="108571"/>
    <lineage>
        <taxon>Eukaryota</taxon>
        <taxon>Fungi</taxon>
        <taxon>Dikarya</taxon>
        <taxon>Ascomycota</taxon>
        <taxon>Pezizomycotina</taxon>
        <taxon>Leotiomycetes</taxon>
        <taxon>Helotiales</taxon>
        <taxon>Dermateaceae</taxon>
        <taxon>Phlyctema</taxon>
    </lineage>
</organism>
<accession>A0ABR4PY38</accession>
<dbReference type="Pfam" id="PF08598">
    <property type="entry name" value="Sds3"/>
    <property type="match status" value="1"/>
</dbReference>
<evidence type="ECO:0000256" key="5">
    <source>
        <dbReference type="ARBA" id="ARBA00023242"/>
    </source>
</evidence>